<keyword evidence="1" id="KW-1133">Transmembrane helix</keyword>
<sequence length="210" mass="24713">MNQIFNEIDDDLKKDRILNFFKKYKFIIIIIISLIFLTIFIIVGKNILFESRAKKNTQEYVIILGLINDKKIDEAKKRLEILKDSKINLYKVLAISKLLELSKENKNEQILILDYAIRSDIEKNDKDLFKIKKALLAFDNLEEQQFLNLLNPGDFKNSPWRVLSLEILGDFYLSKGQKIKAKDVYDQALKISDIPEIFKKDLEKKIKDIK</sequence>
<name>A0A966M0X0_9PROT</name>
<evidence type="ECO:0000313" key="2">
    <source>
        <dbReference type="EMBL" id="NCU52940.1"/>
    </source>
</evidence>
<reference evidence="2" key="1">
    <citation type="submission" date="2018-10" db="EMBL/GenBank/DDBJ databases">
        <title>Iterative Subtractive Binning of Freshwater Chronoseries Metagenomes Recovers Nearly Complete Genomes from over Four Hundred Novel Species.</title>
        <authorList>
            <person name="Rodriguez-R L.M."/>
            <person name="Tsementzi D."/>
            <person name="Luo C."/>
            <person name="Konstantinidis K.T."/>
        </authorList>
    </citation>
    <scope>NUCLEOTIDE SEQUENCE</scope>
    <source>
        <strain evidence="2">WB8_2A_004</strain>
    </source>
</reference>
<evidence type="ECO:0000313" key="3">
    <source>
        <dbReference type="Proteomes" id="UP000747791"/>
    </source>
</evidence>
<evidence type="ECO:0000256" key="1">
    <source>
        <dbReference type="SAM" id="Phobius"/>
    </source>
</evidence>
<evidence type="ECO:0008006" key="4">
    <source>
        <dbReference type="Google" id="ProtNLM"/>
    </source>
</evidence>
<keyword evidence="1" id="KW-0812">Transmembrane</keyword>
<protein>
    <recommendedName>
        <fullName evidence="4">Tetratricopeptide repeat-like domain-containing protein</fullName>
    </recommendedName>
</protein>
<dbReference type="AlphaFoldDB" id="A0A966M0X0"/>
<proteinExistence type="predicted"/>
<feature type="transmembrane region" description="Helical" evidence="1">
    <location>
        <begin position="26"/>
        <end position="48"/>
    </location>
</feature>
<dbReference type="Proteomes" id="UP000747791">
    <property type="component" value="Unassembled WGS sequence"/>
</dbReference>
<comment type="caution">
    <text evidence="2">The sequence shown here is derived from an EMBL/GenBank/DDBJ whole genome shotgun (WGS) entry which is preliminary data.</text>
</comment>
<gene>
    <name evidence="2" type="ORF">EBX74_01350</name>
</gene>
<dbReference type="EMBL" id="RGOB01000021">
    <property type="protein sequence ID" value="NCU52940.1"/>
    <property type="molecule type" value="Genomic_DNA"/>
</dbReference>
<accession>A0A966M0X0</accession>
<keyword evidence="1" id="KW-0472">Membrane</keyword>
<organism evidence="2 3">
    <name type="scientific">Candidatus Fonsibacter lacus</name>
    <dbReference type="NCBI Taxonomy" id="2576439"/>
    <lineage>
        <taxon>Bacteria</taxon>
        <taxon>Pseudomonadati</taxon>
        <taxon>Pseudomonadota</taxon>
        <taxon>Alphaproteobacteria</taxon>
        <taxon>Candidatus Pelagibacterales</taxon>
        <taxon>Candidatus Pelagibacterales incertae sedis</taxon>
        <taxon>Candidatus Fonsibacter</taxon>
    </lineage>
</organism>